<name>J9FXK9_9ZZZZ</name>
<feature type="non-terminal residue" evidence="1">
    <location>
        <position position="1"/>
    </location>
</feature>
<proteinExistence type="predicted"/>
<sequence length="26" mass="2943">CMVIELRPNALAKVCGTVRYPDAFFE</sequence>
<evidence type="ECO:0000313" key="1">
    <source>
        <dbReference type="EMBL" id="EJW92074.1"/>
    </source>
</evidence>
<protein>
    <submittedName>
        <fullName evidence="1">Uncharacterized protein</fullName>
    </submittedName>
</protein>
<gene>
    <name evidence="1" type="ORF">EVA_19820</name>
</gene>
<reference evidence="1" key="1">
    <citation type="journal article" date="2012" name="PLoS ONE">
        <title>Gene sets for utilization of primary and secondary nutrition supplies in the distal gut of endangered iberian lynx.</title>
        <authorList>
            <person name="Alcaide M."/>
            <person name="Messina E."/>
            <person name="Richter M."/>
            <person name="Bargiela R."/>
            <person name="Peplies J."/>
            <person name="Huws S.A."/>
            <person name="Newbold C.J."/>
            <person name="Golyshin P.N."/>
            <person name="Simon M.A."/>
            <person name="Lopez G."/>
            <person name="Yakimov M.M."/>
            <person name="Ferrer M."/>
        </authorList>
    </citation>
    <scope>NUCLEOTIDE SEQUENCE</scope>
</reference>
<dbReference type="AlphaFoldDB" id="J9FXK9"/>
<accession>J9FXK9</accession>
<organism evidence="1">
    <name type="scientific">gut metagenome</name>
    <dbReference type="NCBI Taxonomy" id="749906"/>
    <lineage>
        <taxon>unclassified sequences</taxon>
        <taxon>metagenomes</taxon>
        <taxon>organismal metagenomes</taxon>
    </lineage>
</organism>
<comment type="caution">
    <text evidence="1">The sequence shown here is derived from an EMBL/GenBank/DDBJ whole genome shotgun (WGS) entry which is preliminary data.</text>
</comment>
<dbReference type="EMBL" id="AMCI01007773">
    <property type="protein sequence ID" value="EJW92074.1"/>
    <property type="molecule type" value="Genomic_DNA"/>
</dbReference>